<reference evidence="1" key="1">
    <citation type="journal article" date="2022" name="bioRxiv">
        <title>Sequencing and chromosome-scale assembly of the giantPleurodeles waltlgenome.</title>
        <authorList>
            <person name="Brown T."/>
            <person name="Elewa A."/>
            <person name="Iarovenko S."/>
            <person name="Subramanian E."/>
            <person name="Araus A.J."/>
            <person name="Petzold A."/>
            <person name="Susuki M."/>
            <person name="Suzuki K.-i.T."/>
            <person name="Hayashi T."/>
            <person name="Toyoda A."/>
            <person name="Oliveira C."/>
            <person name="Osipova E."/>
            <person name="Leigh N.D."/>
            <person name="Simon A."/>
            <person name="Yun M.H."/>
        </authorList>
    </citation>
    <scope>NUCLEOTIDE SEQUENCE</scope>
    <source>
        <strain evidence="1">20211129_DDA</strain>
        <tissue evidence="1">Liver</tissue>
    </source>
</reference>
<proteinExistence type="predicted"/>
<protein>
    <submittedName>
        <fullName evidence="1">Uncharacterized protein</fullName>
    </submittedName>
</protein>
<organism evidence="1 2">
    <name type="scientific">Pleurodeles waltl</name>
    <name type="common">Iberian ribbed newt</name>
    <dbReference type="NCBI Taxonomy" id="8319"/>
    <lineage>
        <taxon>Eukaryota</taxon>
        <taxon>Metazoa</taxon>
        <taxon>Chordata</taxon>
        <taxon>Craniata</taxon>
        <taxon>Vertebrata</taxon>
        <taxon>Euteleostomi</taxon>
        <taxon>Amphibia</taxon>
        <taxon>Batrachia</taxon>
        <taxon>Caudata</taxon>
        <taxon>Salamandroidea</taxon>
        <taxon>Salamandridae</taxon>
        <taxon>Pleurodelinae</taxon>
        <taxon>Pleurodeles</taxon>
    </lineage>
</organism>
<keyword evidence="2" id="KW-1185">Reference proteome</keyword>
<dbReference type="EMBL" id="JANPWB010000004">
    <property type="protein sequence ID" value="KAJ1191150.1"/>
    <property type="molecule type" value="Genomic_DNA"/>
</dbReference>
<evidence type="ECO:0000313" key="2">
    <source>
        <dbReference type="Proteomes" id="UP001066276"/>
    </source>
</evidence>
<evidence type="ECO:0000313" key="1">
    <source>
        <dbReference type="EMBL" id="KAJ1191150.1"/>
    </source>
</evidence>
<sequence length="125" mass="13820">MGKDRPQCVALQTKMGQFTAPEMSAKVGFAPKDHMEGQQKMQCPISAQIQDAIEVSSAMMQANLEAVSLDTDLLWVDLCEIVERSLATEQDVTKLQEEVTTLRTALMDLSAKMAAWEQKAKDEEG</sequence>
<dbReference type="AlphaFoldDB" id="A0AAV7UQ32"/>
<dbReference type="Proteomes" id="UP001066276">
    <property type="component" value="Chromosome 2_2"/>
</dbReference>
<gene>
    <name evidence="1" type="ORF">NDU88_000466</name>
</gene>
<name>A0AAV7UQ32_PLEWA</name>
<comment type="caution">
    <text evidence="1">The sequence shown here is derived from an EMBL/GenBank/DDBJ whole genome shotgun (WGS) entry which is preliminary data.</text>
</comment>
<accession>A0AAV7UQ32</accession>